<keyword evidence="1" id="KW-0732">Signal</keyword>
<feature type="signal peptide" evidence="1">
    <location>
        <begin position="1"/>
        <end position="19"/>
    </location>
</feature>
<dbReference type="RefSeq" id="WP_207043575.1">
    <property type="nucleotide sequence ID" value="NZ_JAFLNC010000002.1"/>
</dbReference>
<proteinExistence type="predicted"/>
<accession>A0ABS3F4F3</accession>
<feature type="chain" id="PRO_5045486177" description="Lipoprotein" evidence="1">
    <location>
        <begin position="20"/>
        <end position="135"/>
    </location>
</feature>
<comment type="caution">
    <text evidence="2">The sequence shown here is derived from an EMBL/GenBank/DDBJ whole genome shotgun (WGS) entry which is preliminary data.</text>
</comment>
<reference evidence="2 3" key="1">
    <citation type="submission" date="2021-03" db="EMBL/GenBank/DDBJ databases">
        <title>Sneathiella sp. CAU 1612 isolated from Kang Won-do.</title>
        <authorList>
            <person name="Kim W."/>
        </authorList>
    </citation>
    <scope>NUCLEOTIDE SEQUENCE [LARGE SCALE GENOMIC DNA]</scope>
    <source>
        <strain evidence="2 3">CAU 1612</strain>
    </source>
</reference>
<organism evidence="2 3">
    <name type="scientific">Sneathiella sedimenti</name>
    <dbReference type="NCBI Taxonomy" id="2816034"/>
    <lineage>
        <taxon>Bacteria</taxon>
        <taxon>Pseudomonadati</taxon>
        <taxon>Pseudomonadota</taxon>
        <taxon>Alphaproteobacteria</taxon>
        <taxon>Sneathiellales</taxon>
        <taxon>Sneathiellaceae</taxon>
        <taxon>Sneathiella</taxon>
    </lineage>
</organism>
<dbReference type="EMBL" id="JAFLNC010000002">
    <property type="protein sequence ID" value="MBO0333340.1"/>
    <property type="molecule type" value="Genomic_DNA"/>
</dbReference>
<dbReference type="PROSITE" id="PS51257">
    <property type="entry name" value="PROKAR_LIPOPROTEIN"/>
    <property type="match status" value="1"/>
</dbReference>
<keyword evidence="3" id="KW-1185">Reference proteome</keyword>
<name>A0ABS3F4F3_9PROT</name>
<evidence type="ECO:0000313" key="3">
    <source>
        <dbReference type="Proteomes" id="UP000664761"/>
    </source>
</evidence>
<evidence type="ECO:0000256" key="1">
    <source>
        <dbReference type="SAM" id="SignalP"/>
    </source>
</evidence>
<protein>
    <recommendedName>
        <fullName evidence="4">Lipoprotein</fullName>
    </recommendedName>
</protein>
<sequence length="135" mass="15030">MKQFFYLAMVATLALFISACDTRLQPVYNAESIAIPVKLQEGPIGNIEAIIKTAAINRGWSVSDAGPGVIKATLKNRTHVAVVDIRYTKESYSINYVSSVDLLYNGEKIHRNYNKWIRTLENDINKSLNVAALKA</sequence>
<gene>
    <name evidence="2" type="ORF">J0X12_06935</name>
</gene>
<dbReference type="Proteomes" id="UP000664761">
    <property type="component" value="Unassembled WGS sequence"/>
</dbReference>
<evidence type="ECO:0000313" key="2">
    <source>
        <dbReference type="EMBL" id="MBO0333340.1"/>
    </source>
</evidence>
<evidence type="ECO:0008006" key="4">
    <source>
        <dbReference type="Google" id="ProtNLM"/>
    </source>
</evidence>